<feature type="compositionally biased region" description="Polar residues" evidence="1">
    <location>
        <begin position="319"/>
        <end position="331"/>
    </location>
</feature>
<protein>
    <submittedName>
        <fullName evidence="2">Uncharacterized protein</fullName>
    </submittedName>
</protein>
<proteinExistence type="predicted"/>
<gene>
    <name evidence="2" type="ORF">T23_07370</name>
</gene>
<dbReference type="RefSeq" id="WP_338617931.1">
    <property type="nucleotide sequence ID" value="NZ_AP028127.1"/>
</dbReference>
<keyword evidence="3" id="KW-1185">Reference proteome</keyword>
<evidence type="ECO:0000256" key="1">
    <source>
        <dbReference type="SAM" id="MobiDB-lite"/>
    </source>
</evidence>
<organism evidence="2 3">
    <name type="scientific">Turicibacter faecis</name>
    <dbReference type="NCBI Taxonomy" id="2963365"/>
    <lineage>
        <taxon>Bacteria</taxon>
        <taxon>Bacillati</taxon>
        <taxon>Bacillota</taxon>
        <taxon>Erysipelotrichia</taxon>
        <taxon>Erysipelotrichales</taxon>
        <taxon>Turicibacteraceae</taxon>
        <taxon>Turicibacter</taxon>
    </lineage>
</organism>
<dbReference type="EMBL" id="AP028127">
    <property type="protein sequence ID" value="BEH90635.1"/>
    <property type="molecule type" value="Genomic_DNA"/>
</dbReference>
<evidence type="ECO:0000313" key="2">
    <source>
        <dbReference type="EMBL" id="BEH90635.1"/>
    </source>
</evidence>
<accession>A0ABM8IHD9</accession>
<feature type="region of interest" description="Disordered" evidence="1">
    <location>
        <begin position="315"/>
        <end position="347"/>
    </location>
</feature>
<sequence length="375" mass="41450">MFGKLKKQKTKSPVEQMEQFYLNQFLNPPKPTPQGPNGMPQGGMGFNHSAGPQVSGRMVPPTGGINAMVNNGFNQGQPMMNNNFNPSQPGMSNNFNSSQPMMSHNFNQPQPMMGNNFNQPQSMMGDNFNQPQPMMSHNFNQPQSMMGNNFNQPQSMMSNNFNQPQPMMGNNFNQPQSMMGNNFNQPQPMMGNNFNQPQSMMGNNFNQPQPMMSNDSYVTSISNPSLQNTYAPLTPTSSFNEPLSSNIGAEPMNTVTFSDSASFNDFAFDSLPTQAPQDLTPSLEDLTQTNILGNQYFSNQPLTLTPDTTPTRVPGIPAQNPTQTSNGSPVVNPTPPFQDMSPSQAPQDIQSKVDNMNIRLRKVESYLGFRPETTI</sequence>
<name>A0ABM8IHD9_9FIRM</name>
<evidence type="ECO:0000313" key="3">
    <source>
        <dbReference type="Proteomes" id="UP001432099"/>
    </source>
</evidence>
<reference evidence="2" key="1">
    <citation type="journal article" date="2024" name="Int. J. Syst. Evol. Microbiol.">
        <title>Turicibacter faecis sp. nov., isolated from faeces of heart failure mouse model.</title>
        <authorList>
            <person name="Imamura Y."/>
            <person name="Motooka D."/>
            <person name="Nakajima Y."/>
            <person name="Ito S."/>
            <person name="Kitakaze M."/>
            <person name="Iida T."/>
            <person name="Nakamura S."/>
        </authorList>
    </citation>
    <scope>NUCLEOTIDE SEQUENCE</scope>
    <source>
        <strain evidence="2">TC023</strain>
    </source>
</reference>
<feature type="region of interest" description="Disordered" evidence="1">
    <location>
        <begin position="27"/>
        <end position="49"/>
    </location>
</feature>
<dbReference type="Proteomes" id="UP001432099">
    <property type="component" value="Chromosome"/>
</dbReference>